<sequence length="282" mass="32019">MVYRQCVKGSPEMCELEVQISDENEVYVVRNGIIKRIKNYKEIMPYISMLTPAFRALVIGKLEEGEKVYASLYNTTPVKEVHKTAEGVYSIWRNGLPSHVSFTDMPEDSIVYLPPSKLIEIGNGYFVDKEPLFRPADKFNEMAENGVYIFGPQVCVGMRGCSVFGDEEYNIRKIDKDLFVIKLWMYYLILGKGQIISNNKISEFSRVIITVTEKGVTNYSGNSSGPVKISIETSRSEITIKFNEKKLSLSCTPYDEVKANISVDREIAQALNSFFSSVNLFR</sequence>
<evidence type="ECO:0000313" key="3">
    <source>
        <dbReference type="Proteomes" id="UP000322983"/>
    </source>
</evidence>
<reference evidence="2 3" key="2">
    <citation type="journal article" date="2020" name="Int. J. Syst. Evol. Microbiol.">
        <title>Sulfuracidifex tepidarius gen. nov., sp. nov. and transfer of Sulfolobus metallicus Huber and Stetter 1992 to the genus Sulfuracidifex as Sulfuracidifex metallicus comb. nov.</title>
        <authorList>
            <person name="Itoh T."/>
            <person name="Miura T."/>
            <person name="Sakai H.D."/>
            <person name="Kato S."/>
            <person name="Ohkuma M."/>
            <person name="Takashina T."/>
        </authorList>
    </citation>
    <scope>NUCLEOTIDE SEQUENCE</scope>
    <source>
        <strain evidence="1 3">IC-006</strain>
        <strain evidence="2">IC-007</strain>
    </source>
</reference>
<organism evidence="2 4">
    <name type="scientific">Sulfuracidifex tepidarius</name>
    <dbReference type="NCBI Taxonomy" id="1294262"/>
    <lineage>
        <taxon>Archaea</taxon>
        <taxon>Thermoproteota</taxon>
        <taxon>Thermoprotei</taxon>
        <taxon>Sulfolobales</taxon>
        <taxon>Sulfolobaceae</taxon>
        <taxon>Sulfuracidifex</taxon>
    </lineage>
</organism>
<evidence type="ECO:0000313" key="4">
    <source>
        <dbReference type="Proteomes" id="UP000325030"/>
    </source>
</evidence>
<name>A0A510E775_9CREN</name>
<dbReference type="EMBL" id="AP018929">
    <property type="protein sequence ID" value="BBG25197.1"/>
    <property type="molecule type" value="Genomic_DNA"/>
</dbReference>
<dbReference type="EMBL" id="AP018930">
    <property type="protein sequence ID" value="BBG27990.1"/>
    <property type="molecule type" value="Genomic_DNA"/>
</dbReference>
<dbReference type="OrthoDB" id="35174at2157"/>
<dbReference type="GeneID" id="41718819"/>
<dbReference type="Proteomes" id="UP000322983">
    <property type="component" value="Chromosome"/>
</dbReference>
<accession>A0A510E775</accession>
<dbReference type="KEGG" id="step:IC006_2532"/>
<evidence type="ECO:0000313" key="1">
    <source>
        <dbReference type="EMBL" id="BBG25197.1"/>
    </source>
</evidence>
<protein>
    <submittedName>
        <fullName evidence="2">Uncharacterized protein</fullName>
    </submittedName>
</protein>
<gene>
    <name evidence="1" type="ORF">IC006_2532</name>
    <name evidence="2" type="ORF">IC007_2545</name>
</gene>
<evidence type="ECO:0000313" key="2">
    <source>
        <dbReference type="EMBL" id="BBG27990.1"/>
    </source>
</evidence>
<keyword evidence="3" id="KW-1185">Reference proteome</keyword>
<dbReference type="RefSeq" id="WP_054845771.1">
    <property type="nucleotide sequence ID" value="NZ_AP018929.1"/>
</dbReference>
<dbReference type="Proteomes" id="UP000325030">
    <property type="component" value="Chromosome"/>
</dbReference>
<proteinExistence type="predicted"/>
<dbReference type="AlphaFoldDB" id="A0A510E775"/>
<reference evidence="4" key="1">
    <citation type="submission" date="2018-09" db="EMBL/GenBank/DDBJ databases">
        <title>Complete Genome Sequencing of Sulfolobus sp. JCM 16834.</title>
        <authorList>
            <person name="Kato S."/>
            <person name="Itoh T."/>
            <person name="Ohkuma M."/>
        </authorList>
    </citation>
    <scope>NUCLEOTIDE SEQUENCE [LARGE SCALE GENOMIC DNA]</scope>
    <source>
        <strain evidence="4">IC-007</strain>
    </source>
</reference>
<accession>A0A510DYD2</accession>